<dbReference type="GeneID" id="73902932"/>
<dbReference type="Proteomes" id="UP001595846">
    <property type="component" value="Unassembled WGS sequence"/>
</dbReference>
<reference evidence="2 3" key="1">
    <citation type="journal article" date="2019" name="Int. J. Syst. Evol. Microbiol.">
        <title>The Global Catalogue of Microorganisms (GCM) 10K type strain sequencing project: providing services to taxonomists for standard genome sequencing and annotation.</title>
        <authorList>
            <consortium name="The Broad Institute Genomics Platform"/>
            <consortium name="The Broad Institute Genome Sequencing Center for Infectious Disease"/>
            <person name="Wu L."/>
            <person name="Ma J."/>
        </authorList>
    </citation>
    <scope>NUCLEOTIDE SEQUENCE [LARGE SCALE GENOMIC DNA]</scope>
    <source>
        <strain evidence="2 3">IBRC-M 10256</strain>
    </source>
</reference>
<protein>
    <submittedName>
        <fullName evidence="2">Uncharacterized protein</fullName>
    </submittedName>
</protein>
<evidence type="ECO:0000256" key="1">
    <source>
        <dbReference type="SAM" id="MobiDB-lite"/>
    </source>
</evidence>
<organism evidence="2 3">
    <name type="scientific">Halovivax cerinus</name>
    <dbReference type="NCBI Taxonomy" id="1487865"/>
    <lineage>
        <taxon>Archaea</taxon>
        <taxon>Methanobacteriati</taxon>
        <taxon>Methanobacteriota</taxon>
        <taxon>Stenosarchaea group</taxon>
        <taxon>Halobacteria</taxon>
        <taxon>Halobacteriales</taxon>
        <taxon>Natrialbaceae</taxon>
        <taxon>Halovivax</taxon>
    </lineage>
</organism>
<dbReference type="RefSeq" id="WP_256533792.1">
    <property type="nucleotide sequence ID" value="NZ_CP101824.1"/>
</dbReference>
<dbReference type="AlphaFoldDB" id="A0ABD5NKH6"/>
<evidence type="ECO:0000313" key="3">
    <source>
        <dbReference type="Proteomes" id="UP001595846"/>
    </source>
</evidence>
<sequence>MAASEPAADESREDVLTFAGSGGRSYHRPVEQPALRGDEERLVAACGQTGRNPLLKDPDLIATHYDACAKCFPGHDDADE</sequence>
<feature type="region of interest" description="Disordered" evidence="1">
    <location>
        <begin position="1"/>
        <end position="36"/>
    </location>
</feature>
<name>A0ABD5NKH6_9EURY</name>
<gene>
    <name evidence="2" type="ORF">ACFOUR_04145</name>
</gene>
<accession>A0ABD5NKH6</accession>
<keyword evidence="3" id="KW-1185">Reference proteome</keyword>
<proteinExistence type="predicted"/>
<dbReference type="EMBL" id="JBHSAQ010000002">
    <property type="protein sequence ID" value="MFC3957564.1"/>
    <property type="molecule type" value="Genomic_DNA"/>
</dbReference>
<evidence type="ECO:0000313" key="2">
    <source>
        <dbReference type="EMBL" id="MFC3957564.1"/>
    </source>
</evidence>
<comment type="caution">
    <text evidence="2">The sequence shown here is derived from an EMBL/GenBank/DDBJ whole genome shotgun (WGS) entry which is preliminary data.</text>
</comment>